<feature type="non-terminal residue" evidence="1">
    <location>
        <position position="1"/>
    </location>
</feature>
<keyword evidence="2" id="KW-1185">Reference proteome</keyword>
<organism evidence="1 2">
    <name type="scientific">Gossypium stocksii</name>
    <dbReference type="NCBI Taxonomy" id="47602"/>
    <lineage>
        <taxon>Eukaryota</taxon>
        <taxon>Viridiplantae</taxon>
        <taxon>Streptophyta</taxon>
        <taxon>Embryophyta</taxon>
        <taxon>Tracheophyta</taxon>
        <taxon>Spermatophyta</taxon>
        <taxon>Magnoliopsida</taxon>
        <taxon>eudicotyledons</taxon>
        <taxon>Gunneridae</taxon>
        <taxon>Pentapetalae</taxon>
        <taxon>rosids</taxon>
        <taxon>malvids</taxon>
        <taxon>Malvales</taxon>
        <taxon>Malvaceae</taxon>
        <taxon>Malvoideae</taxon>
        <taxon>Gossypium</taxon>
    </lineage>
</organism>
<proteinExistence type="predicted"/>
<dbReference type="Proteomes" id="UP000828251">
    <property type="component" value="Unassembled WGS sequence"/>
</dbReference>
<dbReference type="EMBL" id="JAIQCV010000002">
    <property type="protein sequence ID" value="KAH1122626.1"/>
    <property type="molecule type" value="Genomic_DNA"/>
</dbReference>
<accession>A0A9D3WFL9</accession>
<evidence type="ECO:0000313" key="2">
    <source>
        <dbReference type="Proteomes" id="UP000828251"/>
    </source>
</evidence>
<dbReference type="AlphaFoldDB" id="A0A9D3WFL9"/>
<evidence type="ECO:0000313" key="1">
    <source>
        <dbReference type="EMBL" id="KAH1122626.1"/>
    </source>
</evidence>
<protein>
    <submittedName>
        <fullName evidence="1">Uncharacterized protein</fullName>
    </submittedName>
</protein>
<name>A0A9D3WFL9_9ROSI</name>
<comment type="caution">
    <text evidence="1">The sequence shown here is derived from an EMBL/GenBank/DDBJ whole genome shotgun (WGS) entry which is preliminary data.</text>
</comment>
<reference evidence="1 2" key="1">
    <citation type="journal article" date="2021" name="Plant Biotechnol. J.">
        <title>Multi-omics assisted identification of the key and species-specific regulatory components of drought-tolerant mechanisms in Gossypium stocksii.</title>
        <authorList>
            <person name="Yu D."/>
            <person name="Ke L."/>
            <person name="Zhang D."/>
            <person name="Wu Y."/>
            <person name="Sun Y."/>
            <person name="Mei J."/>
            <person name="Sun J."/>
            <person name="Sun Y."/>
        </authorList>
    </citation>
    <scope>NUCLEOTIDE SEQUENCE [LARGE SCALE GENOMIC DNA]</scope>
    <source>
        <strain evidence="2">cv. E1</strain>
        <tissue evidence="1">Leaf</tissue>
    </source>
</reference>
<gene>
    <name evidence="1" type="ORF">J1N35_005786</name>
</gene>
<sequence length="68" mass="7701">ISFQCNIGMWLKSYHSVEHEDDDIDATFEDFSVPKHAPQLTFSLRVVQPSPKVNSAILDAIHFLSNNV</sequence>